<sequence length="95" mass="10350">MEYFGLFLLAVVVEGVITYVKEFFVNGNFKWEMLISILLGVFVAVAYGVDMLAMLGMKTGIPYIGSILTGILISRGSNYVCDLVKTLTAARSTGK</sequence>
<organism evidence="2 3">
    <name type="scientific">Caproiciproducens galactitolivorans</name>
    <dbReference type="NCBI Taxonomy" id="642589"/>
    <lineage>
        <taxon>Bacteria</taxon>
        <taxon>Bacillati</taxon>
        <taxon>Bacillota</taxon>
        <taxon>Clostridia</taxon>
        <taxon>Eubacteriales</taxon>
        <taxon>Acutalibacteraceae</taxon>
        <taxon>Caproiciproducens</taxon>
    </lineage>
</organism>
<gene>
    <name evidence="2" type="ORF">CAGA_11480</name>
</gene>
<accession>A0A4Z0YJN3</accession>
<keyword evidence="3" id="KW-1185">Reference proteome</keyword>
<dbReference type="Proteomes" id="UP000297714">
    <property type="component" value="Unassembled WGS sequence"/>
</dbReference>
<reference evidence="2 3" key="1">
    <citation type="submission" date="2019-04" db="EMBL/GenBank/DDBJ databases">
        <authorList>
            <person name="Poehlein A."/>
            <person name="Bengelsdorf F.R."/>
            <person name="Duerre P."/>
            <person name="Daniel R."/>
        </authorList>
    </citation>
    <scope>NUCLEOTIDE SEQUENCE [LARGE SCALE GENOMIC DNA]</scope>
    <source>
        <strain evidence="2 3">BS-1</strain>
    </source>
</reference>
<evidence type="ECO:0000313" key="3">
    <source>
        <dbReference type="Proteomes" id="UP000297714"/>
    </source>
</evidence>
<keyword evidence="1" id="KW-0812">Transmembrane</keyword>
<keyword evidence="1" id="KW-0472">Membrane</keyword>
<feature type="transmembrane region" description="Helical" evidence="1">
    <location>
        <begin position="31"/>
        <end position="49"/>
    </location>
</feature>
<evidence type="ECO:0000256" key="1">
    <source>
        <dbReference type="SAM" id="Phobius"/>
    </source>
</evidence>
<dbReference type="RefSeq" id="WP_135658718.1">
    <property type="nucleotide sequence ID" value="NZ_JAJUFJ010000006.1"/>
</dbReference>
<evidence type="ECO:0000313" key="2">
    <source>
        <dbReference type="EMBL" id="TGJ77072.1"/>
    </source>
</evidence>
<comment type="caution">
    <text evidence="2">The sequence shown here is derived from an EMBL/GenBank/DDBJ whole genome shotgun (WGS) entry which is preliminary data.</text>
</comment>
<name>A0A4Z0YJN3_9FIRM</name>
<dbReference type="AlphaFoldDB" id="A0A4Z0YJN3"/>
<dbReference type="OrthoDB" id="2085013at2"/>
<protein>
    <submittedName>
        <fullName evidence="2">Uncharacterized protein</fullName>
    </submittedName>
</protein>
<dbReference type="EMBL" id="SRMQ01000003">
    <property type="protein sequence ID" value="TGJ77072.1"/>
    <property type="molecule type" value="Genomic_DNA"/>
</dbReference>
<proteinExistence type="predicted"/>
<keyword evidence="1" id="KW-1133">Transmembrane helix</keyword>